<name>A0A382PVI8_9ZZZZ</name>
<evidence type="ECO:0000256" key="1">
    <source>
        <dbReference type="SAM" id="Phobius"/>
    </source>
</evidence>
<reference evidence="2" key="1">
    <citation type="submission" date="2018-05" db="EMBL/GenBank/DDBJ databases">
        <authorList>
            <person name="Lanie J.A."/>
            <person name="Ng W.-L."/>
            <person name="Kazmierczak K.M."/>
            <person name="Andrzejewski T.M."/>
            <person name="Davidsen T.M."/>
            <person name="Wayne K.J."/>
            <person name="Tettelin H."/>
            <person name="Glass J.I."/>
            <person name="Rusch D."/>
            <person name="Podicherti R."/>
            <person name="Tsui H.-C.T."/>
            <person name="Winkler M.E."/>
        </authorList>
    </citation>
    <scope>NUCLEOTIDE SEQUENCE</scope>
</reference>
<proteinExistence type="predicted"/>
<organism evidence="2">
    <name type="scientific">marine metagenome</name>
    <dbReference type="NCBI Taxonomy" id="408172"/>
    <lineage>
        <taxon>unclassified sequences</taxon>
        <taxon>metagenomes</taxon>
        <taxon>ecological metagenomes</taxon>
    </lineage>
</organism>
<keyword evidence="1" id="KW-0472">Membrane</keyword>
<dbReference type="EMBL" id="UINC01109696">
    <property type="protein sequence ID" value="SVC76685.1"/>
    <property type="molecule type" value="Genomic_DNA"/>
</dbReference>
<evidence type="ECO:0000313" key="2">
    <source>
        <dbReference type="EMBL" id="SVC76685.1"/>
    </source>
</evidence>
<dbReference type="AlphaFoldDB" id="A0A382PVI8"/>
<feature type="transmembrane region" description="Helical" evidence="1">
    <location>
        <begin position="12"/>
        <end position="32"/>
    </location>
</feature>
<keyword evidence="1" id="KW-0812">Transmembrane</keyword>
<gene>
    <name evidence="2" type="ORF">METZ01_LOCUS329539</name>
</gene>
<accession>A0A382PVI8</accession>
<protein>
    <submittedName>
        <fullName evidence="2">Uncharacterized protein</fullName>
    </submittedName>
</protein>
<keyword evidence="1" id="KW-1133">Transmembrane helix</keyword>
<sequence>MKIKLLTVTDYILNFCIGVSIFLFGVAAYSAFFV</sequence>